<feature type="compositionally biased region" description="Low complexity" evidence="5">
    <location>
        <begin position="299"/>
        <end position="311"/>
    </location>
</feature>
<dbReference type="InterPro" id="IPR000967">
    <property type="entry name" value="Znf_NFX1"/>
</dbReference>
<organism evidence="7 8">
    <name type="scientific">Galendromus occidentalis</name>
    <name type="common">western predatory mite</name>
    <dbReference type="NCBI Taxonomy" id="34638"/>
    <lineage>
        <taxon>Eukaryota</taxon>
        <taxon>Metazoa</taxon>
        <taxon>Ecdysozoa</taxon>
        <taxon>Arthropoda</taxon>
        <taxon>Chelicerata</taxon>
        <taxon>Arachnida</taxon>
        <taxon>Acari</taxon>
        <taxon>Parasitiformes</taxon>
        <taxon>Mesostigmata</taxon>
        <taxon>Gamasina</taxon>
        <taxon>Phytoseioidea</taxon>
        <taxon>Phytoseiidae</taxon>
        <taxon>Typhlodrominae</taxon>
        <taxon>Galendromus</taxon>
    </lineage>
</organism>
<feature type="compositionally biased region" description="Polar residues" evidence="5">
    <location>
        <begin position="201"/>
        <end position="222"/>
    </location>
</feature>
<evidence type="ECO:0000256" key="1">
    <source>
        <dbReference type="ARBA" id="ARBA00022723"/>
    </source>
</evidence>
<evidence type="ECO:0000256" key="5">
    <source>
        <dbReference type="SAM" id="MobiDB-lite"/>
    </source>
</evidence>
<dbReference type="GO" id="GO:0008270">
    <property type="term" value="F:zinc ion binding"/>
    <property type="evidence" value="ECO:0007669"/>
    <property type="project" value="UniProtKB-KW"/>
</dbReference>
<sequence length="354" mass="39556">MSRPPADMGQSLGYQAYLSKYVLYFLRCPSKGRPKDCIHPCPRYVHSKPCDPCTQFVELECYCEATGIVKPCQEWCDMDESQKELIKCCRVRCAKLLECGHQCPQICHPGKCAEPKECVENVIRYCDCERIERIFPCRGCGAKDQEVQCDNICAELLQSYKQAIAEMKNNPFKHQDAIKDPTADDSSSCGQDVGVEAEELISSQKSPTLENKNESGSESGFNEDNKNSEDGHAESAVDVAFRGVEKPGTETECRSLVSTSSEVSAAYSAEKEQNSLTAQSDELNASSLTSEDSSRKPQSRVSRSSSRVSNYSEEDIPRQLDRDKIIKIMRSSTRRKKLIKCDQGEVINEMQNSS</sequence>
<evidence type="ECO:0000313" key="8">
    <source>
        <dbReference type="RefSeq" id="XP_028966924.1"/>
    </source>
</evidence>
<keyword evidence="1" id="KW-0479">Metal-binding</keyword>
<feature type="compositionally biased region" description="Basic and acidic residues" evidence="5">
    <location>
        <begin position="243"/>
        <end position="253"/>
    </location>
</feature>
<feature type="region of interest" description="Disordered" evidence="5">
    <location>
        <begin position="200"/>
        <end position="320"/>
    </location>
</feature>
<feature type="domain" description="NF-X1-type" evidence="6">
    <location>
        <begin position="37"/>
        <end position="55"/>
    </location>
</feature>
<evidence type="ECO:0000256" key="2">
    <source>
        <dbReference type="ARBA" id="ARBA00022737"/>
    </source>
</evidence>
<dbReference type="KEGG" id="goe:114828146"/>
<reference evidence="8" key="1">
    <citation type="submission" date="2025-08" db="UniProtKB">
        <authorList>
            <consortium name="RefSeq"/>
        </authorList>
    </citation>
    <scope>IDENTIFICATION</scope>
</reference>
<dbReference type="GeneID" id="114828146"/>
<keyword evidence="4" id="KW-0862">Zinc</keyword>
<dbReference type="GO" id="GO:0005634">
    <property type="term" value="C:nucleus"/>
    <property type="evidence" value="ECO:0007669"/>
    <property type="project" value="InterPro"/>
</dbReference>
<proteinExistence type="predicted"/>
<evidence type="ECO:0000256" key="4">
    <source>
        <dbReference type="ARBA" id="ARBA00022833"/>
    </source>
</evidence>
<keyword evidence="2" id="KW-0677">Repeat</keyword>
<name>A0AAJ7SEA6_9ACAR</name>
<evidence type="ECO:0000313" key="7">
    <source>
        <dbReference type="Proteomes" id="UP000694867"/>
    </source>
</evidence>
<dbReference type="RefSeq" id="XP_028966924.1">
    <property type="nucleotide sequence ID" value="XM_029111091.1"/>
</dbReference>
<dbReference type="AlphaFoldDB" id="A0AAJ7SEA6"/>
<dbReference type="Proteomes" id="UP000694867">
    <property type="component" value="Unplaced"/>
</dbReference>
<accession>A0AAJ7SEA6</accession>
<dbReference type="SMART" id="SM00438">
    <property type="entry name" value="ZnF_NFX"/>
    <property type="match status" value="2"/>
</dbReference>
<keyword evidence="3" id="KW-0863">Zinc-finger</keyword>
<evidence type="ECO:0000259" key="6">
    <source>
        <dbReference type="SMART" id="SM00438"/>
    </source>
</evidence>
<gene>
    <name evidence="8" type="primary">LOC114828146</name>
</gene>
<feature type="compositionally biased region" description="Basic and acidic residues" evidence="5">
    <location>
        <begin position="223"/>
        <end position="235"/>
    </location>
</feature>
<protein>
    <submittedName>
        <fullName evidence="8">Transcriptional repressor NF-X1-like</fullName>
    </submittedName>
</protein>
<feature type="domain" description="NF-X1-type" evidence="6">
    <location>
        <begin position="99"/>
        <end position="120"/>
    </location>
</feature>
<feature type="compositionally biased region" description="Polar residues" evidence="5">
    <location>
        <begin position="274"/>
        <end position="291"/>
    </location>
</feature>
<keyword evidence="7" id="KW-1185">Reference proteome</keyword>
<evidence type="ECO:0000256" key="3">
    <source>
        <dbReference type="ARBA" id="ARBA00022771"/>
    </source>
</evidence>